<dbReference type="PROSITE" id="PS50889">
    <property type="entry name" value="S4"/>
    <property type="match status" value="1"/>
</dbReference>
<dbReference type="SUPFAM" id="SSF55120">
    <property type="entry name" value="Pseudouridine synthase"/>
    <property type="match status" value="1"/>
</dbReference>
<dbReference type="InterPro" id="IPR050343">
    <property type="entry name" value="RsuA_PseudoU_synthase"/>
</dbReference>
<dbReference type="FunFam" id="3.10.290.10:FF:000003">
    <property type="entry name" value="Pseudouridine synthase"/>
    <property type="match status" value="1"/>
</dbReference>
<dbReference type="AlphaFoldDB" id="A0AA96WEG7"/>
<evidence type="ECO:0000313" key="6">
    <source>
        <dbReference type="EMBL" id="WNZ23560.1"/>
    </source>
</evidence>
<dbReference type="InterPro" id="IPR020103">
    <property type="entry name" value="PsdUridine_synth_cat_dom_sf"/>
</dbReference>
<dbReference type="PANTHER" id="PTHR47683">
    <property type="entry name" value="PSEUDOURIDINE SYNTHASE FAMILY PROTEIN-RELATED"/>
    <property type="match status" value="1"/>
</dbReference>
<keyword evidence="3" id="KW-0694">RNA-binding</keyword>
<dbReference type="Gene3D" id="3.30.2350.10">
    <property type="entry name" value="Pseudouridine synthase"/>
    <property type="match status" value="1"/>
</dbReference>
<dbReference type="SMART" id="SM00363">
    <property type="entry name" value="S4"/>
    <property type="match status" value="1"/>
</dbReference>
<dbReference type="InterPro" id="IPR018496">
    <property type="entry name" value="PsdUridine_synth_RsuA/RluB_CS"/>
</dbReference>
<dbReference type="EC" id="5.4.99.-" evidence="4"/>
<dbReference type="CDD" id="cd00165">
    <property type="entry name" value="S4"/>
    <property type="match status" value="1"/>
</dbReference>
<reference evidence="6" key="1">
    <citation type="submission" date="2020-05" db="EMBL/GenBank/DDBJ databases">
        <authorList>
            <person name="Zhu T."/>
            <person name="Keshari N."/>
            <person name="Lu X."/>
        </authorList>
    </citation>
    <scope>NUCLEOTIDE SEQUENCE</scope>
    <source>
        <strain evidence="6">NK1-12</strain>
    </source>
</reference>
<feature type="domain" description="RNA-binding S4" evidence="5">
    <location>
        <begin position="3"/>
        <end position="61"/>
    </location>
</feature>
<dbReference type="Gene3D" id="3.10.290.10">
    <property type="entry name" value="RNA-binding S4 domain"/>
    <property type="match status" value="1"/>
</dbReference>
<dbReference type="InterPro" id="IPR002942">
    <property type="entry name" value="S4_RNA-bd"/>
</dbReference>
<evidence type="ECO:0000256" key="4">
    <source>
        <dbReference type="RuleBase" id="RU003887"/>
    </source>
</evidence>
<dbReference type="GO" id="GO:0000455">
    <property type="term" value="P:enzyme-directed rRNA pseudouridine synthesis"/>
    <property type="evidence" value="ECO:0007669"/>
    <property type="project" value="UniProtKB-ARBA"/>
</dbReference>
<gene>
    <name evidence="6" type="ORF">HJG54_12325</name>
</gene>
<protein>
    <recommendedName>
        <fullName evidence="4">Pseudouridine synthase</fullName>
        <ecNumber evidence="4">5.4.99.-</ecNumber>
    </recommendedName>
</protein>
<sequence>MTERLQKILSQWGIASRRQAEQMILDGRVRLNGAVGQLGQKADPQVDSIEVDGKLIQLNARPQTTYLLLHKPAGVVSTCHDPQGRPTVLNLLPAAMRQLGLHPVGRLDAASTGALLLTNDGEVTACLTHPRHSIAKIYRVRVQGHPSEAVLRQWRQGVLLEGRLTRPAEVRVLQTNHQATLLEIRLKEGRNRQIRRVAEQLGFPVMQLHRVAIGTIQLGKLETGQYRALYPDEVAFLQSEVQQAKQQGLSAKEVAKQNEVTKQRVAPM</sequence>
<dbReference type="PROSITE" id="PS01149">
    <property type="entry name" value="PSI_RSU"/>
    <property type="match status" value="1"/>
</dbReference>
<evidence type="ECO:0000256" key="2">
    <source>
        <dbReference type="ARBA" id="ARBA00023235"/>
    </source>
</evidence>
<dbReference type="GO" id="GO:0120159">
    <property type="term" value="F:rRNA pseudouridine synthase activity"/>
    <property type="evidence" value="ECO:0007669"/>
    <property type="project" value="UniProtKB-ARBA"/>
</dbReference>
<dbReference type="RefSeq" id="WP_316435252.1">
    <property type="nucleotide sequence ID" value="NZ_CP053586.1"/>
</dbReference>
<keyword evidence="2 4" id="KW-0413">Isomerase</keyword>
<dbReference type="InterPro" id="IPR036986">
    <property type="entry name" value="S4_RNA-bd_sf"/>
</dbReference>
<evidence type="ECO:0000256" key="3">
    <source>
        <dbReference type="PROSITE-ProRule" id="PRU00182"/>
    </source>
</evidence>
<accession>A0AA96WEG7</accession>
<name>A0AA96WEG7_9CYAN</name>
<evidence type="ECO:0000256" key="1">
    <source>
        <dbReference type="ARBA" id="ARBA00008348"/>
    </source>
</evidence>
<dbReference type="PANTHER" id="PTHR47683:SF2">
    <property type="entry name" value="RNA-BINDING S4 DOMAIN-CONTAINING PROTEIN"/>
    <property type="match status" value="1"/>
</dbReference>
<dbReference type="Pfam" id="PF01479">
    <property type="entry name" value="S4"/>
    <property type="match status" value="1"/>
</dbReference>
<dbReference type="InterPro" id="IPR006145">
    <property type="entry name" value="PsdUridine_synth_RsuA/RluA"/>
</dbReference>
<comment type="similarity">
    <text evidence="1 4">Belongs to the pseudouridine synthase RsuA family.</text>
</comment>
<dbReference type="CDD" id="cd02870">
    <property type="entry name" value="PseudoU_synth_RsuA_like"/>
    <property type="match status" value="1"/>
</dbReference>
<dbReference type="EMBL" id="CP053586">
    <property type="protein sequence ID" value="WNZ23560.1"/>
    <property type="molecule type" value="Genomic_DNA"/>
</dbReference>
<dbReference type="SUPFAM" id="SSF55174">
    <property type="entry name" value="Alpha-L RNA-binding motif"/>
    <property type="match status" value="1"/>
</dbReference>
<dbReference type="NCBIfam" id="TIGR00093">
    <property type="entry name" value="pseudouridine synthase"/>
    <property type="match status" value="1"/>
</dbReference>
<dbReference type="InterPro" id="IPR000748">
    <property type="entry name" value="PsdUridine_synth_RsuA/RluB/E/F"/>
</dbReference>
<proteinExistence type="inferred from homology"/>
<dbReference type="GO" id="GO:0003723">
    <property type="term" value="F:RNA binding"/>
    <property type="evidence" value="ECO:0007669"/>
    <property type="project" value="UniProtKB-KW"/>
</dbReference>
<evidence type="ECO:0000259" key="5">
    <source>
        <dbReference type="SMART" id="SM00363"/>
    </source>
</evidence>
<dbReference type="Pfam" id="PF00849">
    <property type="entry name" value="PseudoU_synth_2"/>
    <property type="match status" value="1"/>
</dbReference>
<organism evidence="6">
    <name type="scientific">Leptolyngbya sp. NK1-12</name>
    <dbReference type="NCBI Taxonomy" id="2547451"/>
    <lineage>
        <taxon>Bacteria</taxon>
        <taxon>Bacillati</taxon>
        <taxon>Cyanobacteriota</taxon>
        <taxon>Cyanophyceae</taxon>
        <taxon>Leptolyngbyales</taxon>
        <taxon>Leptolyngbyaceae</taxon>
        <taxon>Leptolyngbya group</taxon>
        <taxon>Leptolyngbya</taxon>
    </lineage>
</organism>